<name>A0A1M4WGZ5_9FIRM</name>
<dbReference type="STRING" id="1123243.SAMN02745190_01227"/>
<accession>A0A1M4WGZ5</accession>
<evidence type="ECO:0000313" key="3">
    <source>
        <dbReference type="Proteomes" id="UP000184404"/>
    </source>
</evidence>
<evidence type="ECO:0000313" key="2">
    <source>
        <dbReference type="EMBL" id="SHE80430.1"/>
    </source>
</evidence>
<gene>
    <name evidence="2" type="ORF">SAMN02745190_01227</name>
</gene>
<protein>
    <recommendedName>
        <fullName evidence="4">Prepilin-type N-terminal cleavage/methylation domain-containing protein</fullName>
    </recommendedName>
</protein>
<evidence type="ECO:0008006" key="4">
    <source>
        <dbReference type="Google" id="ProtNLM"/>
    </source>
</evidence>
<dbReference type="Proteomes" id="UP000184404">
    <property type="component" value="Unassembled WGS sequence"/>
</dbReference>
<sequence>MEKGFLLLETAVTGFLLVTASLLCFSYGMLNRQRAESEASHAAVYLAREQMARIEANAVFYRGYTGDIPWLGDNGPDIKNLNGREYEVETTMRGAEEGAGLREVTVCVRWKGAADKREEKFRKLVDCGG</sequence>
<feature type="transmembrane region" description="Helical" evidence="1">
    <location>
        <begin position="6"/>
        <end position="30"/>
    </location>
</feature>
<proteinExistence type="predicted"/>
<evidence type="ECO:0000256" key="1">
    <source>
        <dbReference type="SAM" id="Phobius"/>
    </source>
</evidence>
<dbReference type="AlphaFoldDB" id="A0A1M4WGZ5"/>
<keyword evidence="1" id="KW-0812">Transmembrane</keyword>
<dbReference type="RefSeq" id="WP_072935297.1">
    <property type="nucleotide sequence ID" value="NZ_FQUG01000004.1"/>
</dbReference>
<keyword evidence="1" id="KW-0472">Membrane</keyword>
<keyword evidence="1" id="KW-1133">Transmembrane helix</keyword>
<reference evidence="2 3" key="1">
    <citation type="submission" date="2016-11" db="EMBL/GenBank/DDBJ databases">
        <authorList>
            <person name="Jaros S."/>
            <person name="Januszkiewicz K."/>
            <person name="Wedrychowicz H."/>
        </authorList>
    </citation>
    <scope>NUCLEOTIDE SEQUENCE [LARGE SCALE GENOMIC DNA]</scope>
    <source>
        <strain evidence="2 3">DSM 10502</strain>
    </source>
</reference>
<organism evidence="2 3">
    <name type="scientific">Schwartzia succinivorans DSM 10502</name>
    <dbReference type="NCBI Taxonomy" id="1123243"/>
    <lineage>
        <taxon>Bacteria</taxon>
        <taxon>Bacillati</taxon>
        <taxon>Bacillota</taxon>
        <taxon>Negativicutes</taxon>
        <taxon>Selenomonadales</taxon>
        <taxon>Selenomonadaceae</taxon>
        <taxon>Schwartzia</taxon>
    </lineage>
</organism>
<keyword evidence="3" id="KW-1185">Reference proteome</keyword>
<dbReference type="EMBL" id="FQUG01000004">
    <property type="protein sequence ID" value="SHE80430.1"/>
    <property type="molecule type" value="Genomic_DNA"/>
</dbReference>